<proteinExistence type="inferred from homology"/>
<evidence type="ECO:0000313" key="4">
    <source>
        <dbReference type="EMBL" id="CAA9996493.1"/>
    </source>
</evidence>
<keyword evidence="5" id="KW-1185">Reference proteome</keyword>
<keyword evidence="2" id="KW-0521">NADP</keyword>
<feature type="compositionally biased region" description="Basic and acidic residues" evidence="3">
    <location>
        <begin position="155"/>
        <end position="180"/>
    </location>
</feature>
<feature type="region of interest" description="Disordered" evidence="3">
    <location>
        <begin position="309"/>
        <end position="362"/>
    </location>
</feature>
<evidence type="ECO:0000313" key="5">
    <source>
        <dbReference type="Proteomes" id="UP000479000"/>
    </source>
</evidence>
<reference evidence="4 5" key="1">
    <citation type="submission" date="2020-02" db="EMBL/GenBank/DDBJ databases">
        <authorList>
            <person name="Ferguson B K."/>
        </authorList>
    </citation>
    <scope>NUCLEOTIDE SEQUENCE [LARGE SCALE GENOMIC DNA]</scope>
</reference>
<sequence>MSELHTFRRYTLRFYEFQCALRDHLAYCASKSAVDMMSKVMALELGAHGIRVNCVNPTVVLTAMGRLGWSDPAKAGPLLQRIPLNRFAEVHDSLARYKLHGVPCIFQKRCYANAVQIRGYGFHIAESTKHGRRLMATDHTNTMASGLWSPRRTRKRDDSGDNRQINDEPKHEPEIPSREEPAGSLALVSQMPIKKSGTLANNALFQIPSVCSVPDWSIKEEGRGKVEKTTSLVCSREQCSLAIRVQLAESTMYLLQVHEEGLTAETAKQLSSETSDHAHVKSSRLGRVVLRARRTAGPLVEEHVSDRKKDGCSCSQQSEGHGQLKQQQFGREEERQFEQQRAQEAGQNRLQQSRPASVAARGTNCNRMGGGSFLEKIMQIEYFFNFQDFTIYLLGLYFTYV</sequence>
<accession>A0A6H5G2F8</accession>
<dbReference type="GO" id="GO:0004090">
    <property type="term" value="F:carbonyl reductase (NADPH) activity"/>
    <property type="evidence" value="ECO:0007669"/>
    <property type="project" value="TreeGrafter"/>
</dbReference>
<dbReference type="InterPro" id="IPR002347">
    <property type="entry name" value="SDR_fam"/>
</dbReference>
<dbReference type="PANTHER" id="PTHR44252:SF3">
    <property type="entry name" value="D-ERYTHRULOSE REDUCTASE-RELATED"/>
    <property type="match status" value="1"/>
</dbReference>
<dbReference type="SUPFAM" id="SSF51735">
    <property type="entry name" value="NAD(P)-binding Rossmann-fold domains"/>
    <property type="match status" value="1"/>
</dbReference>
<dbReference type="InterPro" id="IPR051737">
    <property type="entry name" value="L-xylulose/Carbonyl_redctase"/>
</dbReference>
<dbReference type="InterPro" id="IPR036291">
    <property type="entry name" value="NAD(P)-bd_dom_sf"/>
</dbReference>
<evidence type="ECO:0000256" key="2">
    <source>
        <dbReference type="ARBA" id="ARBA00022857"/>
    </source>
</evidence>
<dbReference type="AlphaFoldDB" id="A0A6H5G2F8"/>
<feature type="region of interest" description="Disordered" evidence="3">
    <location>
        <begin position="139"/>
        <end position="180"/>
    </location>
</feature>
<dbReference type="PRINTS" id="PR00081">
    <property type="entry name" value="GDHRDH"/>
</dbReference>
<protein>
    <submittedName>
        <fullName evidence="4">Uncharacterized protein</fullName>
    </submittedName>
</protein>
<dbReference type="EMBL" id="CADCXU010004664">
    <property type="protein sequence ID" value="CAA9996493.1"/>
    <property type="molecule type" value="Genomic_DNA"/>
</dbReference>
<dbReference type="Gene3D" id="3.40.50.720">
    <property type="entry name" value="NAD(P)-binding Rossmann-like Domain"/>
    <property type="match status" value="1"/>
</dbReference>
<name>A0A6H5G2F8_9HEMI</name>
<comment type="similarity">
    <text evidence="1">Belongs to the short-chain dehydrogenases/reductases (SDR) family.</text>
</comment>
<dbReference type="GO" id="GO:0006006">
    <property type="term" value="P:glucose metabolic process"/>
    <property type="evidence" value="ECO:0007669"/>
    <property type="project" value="TreeGrafter"/>
</dbReference>
<evidence type="ECO:0000256" key="3">
    <source>
        <dbReference type="SAM" id="MobiDB-lite"/>
    </source>
</evidence>
<dbReference type="Proteomes" id="UP000479000">
    <property type="component" value="Unassembled WGS sequence"/>
</dbReference>
<organism evidence="4 5">
    <name type="scientific">Nesidiocoris tenuis</name>
    <dbReference type="NCBI Taxonomy" id="355587"/>
    <lineage>
        <taxon>Eukaryota</taxon>
        <taxon>Metazoa</taxon>
        <taxon>Ecdysozoa</taxon>
        <taxon>Arthropoda</taxon>
        <taxon>Hexapoda</taxon>
        <taxon>Insecta</taxon>
        <taxon>Pterygota</taxon>
        <taxon>Neoptera</taxon>
        <taxon>Paraneoptera</taxon>
        <taxon>Hemiptera</taxon>
        <taxon>Heteroptera</taxon>
        <taxon>Panheteroptera</taxon>
        <taxon>Cimicomorpha</taxon>
        <taxon>Miridae</taxon>
        <taxon>Dicyphina</taxon>
        <taxon>Nesidiocoris</taxon>
    </lineage>
</organism>
<evidence type="ECO:0000256" key="1">
    <source>
        <dbReference type="ARBA" id="ARBA00006484"/>
    </source>
</evidence>
<dbReference type="OrthoDB" id="6625029at2759"/>
<gene>
    <name evidence="4" type="ORF">NTEN_LOCUS3000</name>
</gene>
<dbReference type="GO" id="GO:0050038">
    <property type="term" value="F:L-xylulose reductase (NADPH) activity"/>
    <property type="evidence" value="ECO:0007669"/>
    <property type="project" value="TreeGrafter"/>
</dbReference>
<dbReference type="GO" id="GO:0005997">
    <property type="term" value="P:xylulose metabolic process"/>
    <property type="evidence" value="ECO:0007669"/>
    <property type="project" value="TreeGrafter"/>
</dbReference>
<dbReference type="PANTHER" id="PTHR44252">
    <property type="entry name" value="D-ERYTHRULOSE REDUCTASE"/>
    <property type="match status" value="1"/>
</dbReference>
<dbReference type="Pfam" id="PF13561">
    <property type="entry name" value="adh_short_C2"/>
    <property type="match status" value="1"/>
</dbReference>